<accession>A0A177VC80</accession>
<organism evidence="2 3">
    <name type="scientific">Tilletia caries</name>
    <name type="common">wheat bunt fungus</name>
    <dbReference type="NCBI Taxonomy" id="13290"/>
    <lineage>
        <taxon>Eukaryota</taxon>
        <taxon>Fungi</taxon>
        <taxon>Dikarya</taxon>
        <taxon>Basidiomycota</taxon>
        <taxon>Ustilaginomycotina</taxon>
        <taxon>Exobasidiomycetes</taxon>
        <taxon>Tilletiales</taxon>
        <taxon>Tilletiaceae</taxon>
        <taxon>Tilletia</taxon>
    </lineage>
</organism>
<dbReference type="InterPro" id="IPR046310">
    <property type="entry name" value="DUF6425"/>
</dbReference>
<dbReference type="AlphaFoldDB" id="A0A177VC80"/>
<reference evidence="2" key="1">
    <citation type="submission" date="2016-04" db="EMBL/GenBank/DDBJ databases">
        <authorList>
            <person name="Nguyen H.D."/>
            <person name="Kesanakurti P."/>
            <person name="Cullis J."/>
            <person name="Levesque C.A."/>
            <person name="Hambleton S."/>
        </authorList>
    </citation>
    <scope>NUCLEOTIDE SEQUENCE</scope>
    <source>
        <strain evidence="2">DAOMC 238032</strain>
    </source>
</reference>
<name>A0A177VC80_9BASI</name>
<dbReference type="Pfam" id="PF19989">
    <property type="entry name" value="DUF6425"/>
    <property type="match status" value="1"/>
</dbReference>
<feature type="region of interest" description="Disordered" evidence="1">
    <location>
        <begin position="1"/>
        <end position="103"/>
    </location>
</feature>
<dbReference type="Proteomes" id="UP000077671">
    <property type="component" value="Unassembled WGS sequence"/>
</dbReference>
<dbReference type="EMBL" id="LWDD02000043">
    <property type="protein sequence ID" value="KAE8264837.1"/>
    <property type="molecule type" value="Genomic_DNA"/>
</dbReference>
<feature type="compositionally biased region" description="Polar residues" evidence="1">
    <location>
        <begin position="48"/>
        <end position="57"/>
    </location>
</feature>
<evidence type="ECO:0000313" key="2">
    <source>
        <dbReference type="EMBL" id="KAE8264837.1"/>
    </source>
</evidence>
<evidence type="ECO:0000256" key="1">
    <source>
        <dbReference type="SAM" id="MobiDB-lite"/>
    </source>
</evidence>
<sequence length="108" mass="11294">MPAAAAPAKPISQTQHASAASGARHPGVAEMARGATLPEGGEDAVTPEQRSQQTWAGSSRPADFNQEEGRRNPILHGGLNEGGFDADGKSKTSPQDTSAMDRVLIRYL</sequence>
<evidence type="ECO:0000313" key="3">
    <source>
        <dbReference type="Proteomes" id="UP000077671"/>
    </source>
</evidence>
<reference evidence="2" key="2">
    <citation type="journal article" date="2019" name="IMA Fungus">
        <title>Genome sequencing and comparison of five Tilletia species to identify candidate genes for the detection of regulated species infecting wheat.</title>
        <authorList>
            <person name="Nguyen H.D.T."/>
            <person name="Sultana T."/>
            <person name="Kesanakurti P."/>
            <person name="Hambleton S."/>
        </authorList>
    </citation>
    <scope>NUCLEOTIDE SEQUENCE</scope>
    <source>
        <strain evidence="2">DAOMC 238032</strain>
    </source>
</reference>
<proteinExistence type="predicted"/>
<gene>
    <name evidence="2" type="ORF">A4X03_0g675</name>
</gene>
<protein>
    <submittedName>
        <fullName evidence="2">Uncharacterized protein</fullName>
    </submittedName>
</protein>
<comment type="caution">
    <text evidence="2">The sequence shown here is derived from an EMBL/GenBank/DDBJ whole genome shotgun (WGS) entry which is preliminary data.</text>
</comment>